<comment type="caution">
    <text evidence="2">The sequence shown here is derived from an EMBL/GenBank/DDBJ whole genome shotgun (WGS) entry which is preliminary data.</text>
</comment>
<organism evidence="2 3">
    <name type="scientific">Paremcibacter congregatus</name>
    <dbReference type="NCBI Taxonomy" id="2043170"/>
    <lineage>
        <taxon>Bacteria</taxon>
        <taxon>Pseudomonadati</taxon>
        <taxon>Pseudomonadota</taxon>
        <taxon>Alphaproteobacteria</taxon>
        <taxon>Emcibacterales</taxon>
        <taxon>Emcibacteraceae</taxon>
        <taxon>Paremcibacter</taxon>
    </lineage>
</organism>
<sequence length="238" mass="26398">MKTFKILGLLLAYPKPEIIDHLDEMIAVLAQENLLPKRALKKVTAFARSLQGRDIYEIQEDYVELFDRGRAHCLHLFEHIHGESRDRGQAMVNLVEAYAEKGFYITPGELPDYLPLFLEFLSHCPAEEATELLGDPINVIGAIGIKLKKRKAPYAVIFEALESLSRVKPDAAMMAEAKAAPVEELTAEDIDKDWEEAAAFDNTDVAGDDCNSCSAFPNAAEALKEFTDPAPQHLNGGQ</sequence>
<dbReference type="InterPro" id="IPR020945">
    <property type="entry name" value="DMSO/NO3_reduct_chaperone"/>
</dbReference>
<dbReference type="PANTHER" id="PTHR43680:SF2">
    <property type="entry name" value="NITRATE REDUCTASE MOLYBDENUM COFACTOR ASSEMBLY CHAPERONE NARJ"/>
    <property type="match status" value="1"/>
</dbReference>
<dbReference type="InParanoid" id="A0A2G4YSV4"/>
<dbReference type="Proteomes" id="UP000229730">
    <property type="component" value="Unassembled WGS sequence"/>
</dbReference>
<dbReference type="NCBIfam" id="TIGR00684">
    <property type="entry name" value="narJ"/>
    <property type="match status" value="1"/>
</dbReference>
<dbReference type="Gene3D" id="1.10.3480.10">
    <property type="entry name" value="TorD-like"/>
    <property type="match status" value="1"/>
</dbReference>
<name>A0A2G4YSV4_9PROT</name>
<dbReference type="SUPFAM" id="SSF89155">
    <property type="entry name" value="TorD-like"/>
    <property type="match status" value="1"/>
</dbReference>
<dbReference type="OrthoDB" id="8478585at2"/>
<dbReference type="AlphaFoldDB" id="A0A2G4YSV4"/>
<dbReference type="Pfam" id="PF02613">
    <property type="entry name" value="Nitrate_red_del"/>
    <property type="match status" value="1"/>
</dbReference>
<evidence type="ECO:0000256" key="1">
    <source>
        <dbReference type="ARBA" id="ARBA00023063"/>
    </source>
</evidence>
<proteinExistence type="predicted"/>
<dbReference type="GO" id="GO:0042128">
    <property type="term" value="P:nitrate assimilation"/>
    <property type="evidence" value="ECO:0007669"/>
    <property type="project" value="UniProtKB-KW"/>
</dbReference>
<gene>
    <name evidence="2" type="primary">narJ</name>
    <name evidence="2" type="ORF">CRD36_12030</name>
</gene>
<keyword evidence="3" id="KW-1185">Reference proteome</keyword>
<keyword evidence="1" id="KW-0534">Nitrate assimilation</keyword>
<evidence type="ECO:0000313" key="2">
    <source>
        <dbReference type="EMBL" id="PHZ84526.1"/>
    </source>
</evidence>
<reference evidence="2 3" key="1">
    <citation type="submission" date="2017-10" db="EMBL/GenBank/DDBJ databases">
        <title>Frigbacter circumglobatus gen. nov. sp. nov., isolated from sediment cultured in situ.</title>
        <authorList>
            <person name="Zhao Z."/>
        </authorList>
    </citation>
    <scope>NUCLEOTIDE SEQUENCE [LARGE SCALE GENOMIC DNA]</scope>
    <source>
        <strain evidence="2 3">ZYL</strain>
    </source>
</reference>
<dbReference type="InterPro" id="IPR003765">
    <property type="entry name" value="NO3_reductase_chaperone_NarJ"/>
</dbReference>
<evidence type="ECO:0000313" key="3">
    <source>
        <dbReference type="Proteomes" id="UP000229730"/>
    </source>
</evidence>
<dbReference type="GO" id="GO:0051131">
    <property type="term" value="P:chaperone-mediated protein complex assembly"/>
    <property type="evidence" value="ECO:0007669"/>
    <property type="project" value="InterPro"/>
</dbReference>
<dbReference type="GO" id="GO:0016530">
    <property type="term" value="F:metallochaperone activity"/>
    <property type="evidence" value="ECO:0007669"/>
    <property type="project" value="TreeGrafter"/>
</dbReference>
<dbReference type="PANTHER" id="PTHR43680">
    <property type="entry name" value="NITRATE REDUCTASE MOLYBDENUM COFACTOR ASSEMBLY CHAPERONE"/>
    <property type="match status" value="1"/>
</dbReference>
<protein>
    <submittedName>
        <fullName evidence="2">Nitrate reductase molybdenum cofactor assembly chaperone</fullName>
    </submittedName>
</protein>
<dbReference type="InterPro" id="IPR036411">
    <property type="entry name" value="TorD-like_sf"/>
</dbReference>
<dbReference type="RefSeq" id="WP_099473556.1">
    <property type="nucleotide sequence ID" value="NZ_CP041025.1"/>
</dbReference>
<accession>A0A2G4YSV4</accession>
<dbReference type="EMBL" id="PDEM01000024">
    <property type="protein sequence ID" value="PHZ84526.1"/>
    <property type="molecule type" value="Genomic_DNA"/>
</dbReference>
<dbReference type="FunCoup" id="A0A2G4YSV4">
    <property type="interactions" value="120"/>
</dbReference>
<dbReference type="GO" id="GO:0051082">
    <property type="term" value="F:unfolded protein binding"/>
    <property type="evidence" value="ECO:0007669"/>
    <property type="project" value="InterPro"/>
</dbReference>